<dbReference type="EMBL" id="OZ020102">
    <property type="protein sequence ID" value="CAK9276463.1"/>
    <property type="molecule type" value="Genomic_DNA"/>
</dbReference>
<evidence type="ECO:0000313" key="6">
    <source>
        <dbReference type="EMBL" id="CAK9276463.1"/>
    </source>
</evidence>
<feature type="signal peptide" evidence="4">
    <location>
        <begin position="1"/>
        <end position="28"/>
    </location>
</feature>
<organism evidence="6 7">
    <name type="scientific">Sphagnum jensenii</name>
    <dbReference type="NCBI Taxonomy" id="128206"/>
    <lineage>
        <taxon>Eukaryota</taxon>
        <taxon>Viridiplantae</taxon>
        <taxon>Streptophyta</taxon>
        <taxon>Embryophyta</taxon>
        <taxon>Bryophyta</taxon>
        <taxon>Sphagnophytina</taxon>
        <taxon>Sphagnopsida</taxon>
        <taxon>Sphagnales</taxon>
        <taxon>Sphagnaceae</taxon>
        <taxon>Sphagnum</taxon>
    </lineage>
</organism>
<dbReference type="InterPro" id="IPR000719">
    <property type="entry name" value="Prot_kinase_dom"/>
</dbReference>
<evidence type="ECO:0000313" key="7">
    <source>
        <dbReference type="Proteomes" id="UP001497444"/>
    </source>
</evidence>
<sequence length="474" mass="52656">MARMITGNLRVIFLLAVLITSELELVHGYFSPENRNFPTKEVSGIKQSGARLVLQSKTRTATPYSDTIRKSQDISTRRLLLIILPPSLLLLLAVPVFLYWICKSQIWRCADNTQLMPIWTNQATLQHHLDTELSKSPRSSGFGTWLGQLQSLNGCGRGGEQALLPPCSLAYSLLQSATDNFSFSNLLGVGRLGHIYKAKLDYDIFVTVRRVEEEEKISGVNFQVEVDLISKIQHPNLMPLLGYSCDGPQHLLVHALMQNGSLHDQLHGPSHGSMLNWQLRLKIALEAARGLEHLHEHSKVPIIHGNFKASNILLGSQFNAKVSDFGFKLAALESSLLDENRKQVPGACGYMAPEYLMDGILTEKSDVYGFGVVLLELLTGRPPVDSTKAQGSQCLVTWATQFLTDRKKTLEIIDPYLRETVNFKHLYQVAAVTVLCVQSEASYRPLIADVVQSLVPLVPQELGGALRQDPEHST</sequence>
<dbReference type="Proteomes" id="UP001497444">
    <property type="component" value="Chromosome 7"/>
</dbReference>
<protein>
    <recommendedName>
        <fullName evidence="5">Protein kinase domain-containing protein</fullName>
    </recommendedName>
</protein>
<dbReference type="InterPro" id="IPR011009">
    <property type="entry name" value="Kinase-like_dom_sf"/>
</dbReference>
<dbReference type="PANTHER" id="PTHR47989:SF27">
    <property type="entry name" value="PROTEIN KINASE DOMAIN-CONTAINING PROTEIN"/>
    <property type="match status" value="1"/>
</dbReference>
<dbReference type="SUPFAM" id="SSF56112">
    <property type="entry name" value="Protein kinase-like (PK-like)"/>
    <property type="match status" value="1"/>
</dbReference>
<reference evidence="6" key="1">
    <citation type="submission" date="2024-02" db="EMBL/GenBank/DDBJ databases">
        <authorList>
            <consortium name="ELIXIR-Norway"/>
            <consortium name="Elixir Norway"/>
        </authorList>
    </citation>
    <scope>NUCLEOTIDE SEQUENCE</scope>
</reference>
<dbReference type="Gene3D" id="3.30.200.20">
    <property type="entry name" value="Phosphorylase Kinase, domain 1"/>
    <property type="match status" value="1"/>
</dbReference>
<keyword evidence="7" id="KW-1185">Reference proteome</keyword>
<accession>A0ABP0XFF4</accession>
<proteinExistence type="predicted"/>
<keyword evidence="3" id="KW-0472">Membrane</keyword>
<dbReference type="InterPro" id="IPR001245">
    <property type="entry name" value="Ser-Thr/Tyr_kinase_cat_dom"/>
</dbReference>
<evidence type="ECO:0000256" key="3">
    <source>
        <dbReference type="SAM" id="Phobius"/>
    </source>
</evidence>
<dbReference type="Pfam" id="PF07714">
    <property type="entry name" value="PK_Tyr_Ser-Thr"/>
    <property type="match status" value="1"/>
</dbReference>
<evidence type="ECO:0000256" key="4">
    <source>
        <dbReference type="SAM" id="SignalP"/>
    </source>
</evidence>
<evidence type="ECO:0000256" key="1">
    <source>
        <dbReference type="ARBA" id="ARBA00022741"/>
    </source>
</evidence>
<name>A0ABP0XFF4_9BRYO</name>
<dbReference type="PANTHER" id="PTHR47989">
    <property type="entry name" value="OS01G0750732 PROTEIN"/>
    <property type="match status" value="1"/>
</dbReference>
<dbReference type="PROSITE" id="PS50011">
    <property type="entry name" value="PROTEIN_KINASE_DOM"/>
    <property type="match status" value="1"/>
</dbReference>
<feature type="domain" description="Protein kinase" evidence="5">
    <location>
        <begin position="181"/>
        <end position="458"/>
    </location>
</feature>
<keyword evidence="3" id="KW-1133">Transmembrane helix</keyword>
<evidence type="ECO:0000256" key="2">
    <source>
        <dbReference type="ARBA" id="ARBA00022840"/>
    </source>
</evidence>
<keyword evidence="1" id="KW-0547">Nucleotide-binding</keyword>
<keyword evidence="2" id="KW-0067">ATP-binding</keyword>
<keyword evidence="4" id="KW-0732">Signal</keyword>
<keyword evidence="3" id="KW-0812">Transmembrane</keyword>
<evidence type="ECO:0000259" key="5">
    <source>
        <dbReference type="PROSITE" id="PS50011"/>
    </source>
</evidence>
<feature type="transmembrane region" description="Helical" evidence="3">
    <location>
        <begin position="79"/>
        <end position="101"/>
    </location>
</feature>
<feature type="chain" id="PRO_5046067558" description="Protein kinase domain-containing protein" evidence="4">
    <location>
        <begin position="29"/>
        <end position="474"/>
    </location>
</feature>
<dbReference type="Gene3D" id="1.10.510.10">
    <property type="entry name" value="Transferase(Phosphotransferase) domain 1"/>
    <property type="match status" value="1"/>
</dbReference>
<gene>
    <name evidence="6" type="ORF">CSSPJE1EN1_LOCUS21941</name>
</gene>